<accession>A0A6C0DKP7</accession>
<dbReference type="Gene3D" id="2.20.110.10">
    <property type="entry name" value="Histone H3 K4-specific methyltransferase SET7/9 N-terminal domain"/>
    <property type="match status" value="1"/>
</dbReference>
<comment type="function">
    <text evidence="5">Assembles a suppression complex (suppresome) by tethering SIRT1 and MDM2 to regulate composite modifications of p53/TP53. Confers both deacetylation-mediated functional inactivation, by SIRT1, and ubiquitination-dependent degradation, by MDM2, of p53/TP53, promoting a proliferative and cell survival behaviors. May play a role in the regulation of spermatogenesis.</text>
</comment>
<dbReference type="Pfam" id="PF02493">
    <property type="entry name" value="MORN"/>
    <property type="match status" value="2"/>
</dbReference>
<protein>
    <recommendedName>
        <fullName evidence="4">MORN repeat-containing protein 3</fullName>
    </recommendedName>
</protein>
<reference evidence="6" key="1">
    <citation type="journal article" date="2020" name="Nature">
        <title>Giant virus diversity and host interactions through global metagenomics.</title>
        <authorList>
            <person name="Schulz F."/>
            <person name="Roux S."/>
            <person name="Paez-Espino D."/>
            <person name="Jungbluth S."/>
            <person name="Walsh D.A."/>
            <person name="Denef V.J."/>
            <person name="McMahon K.D."/>
            <person name="Konstantinidis K.T."/>
            <person name="Eloe-Fadrosh E.A."/>
            <person name="Kyrpides N.C."/>
            <person name="Woyke T."/>
        </authorList>
    </citation>
    <scope>NUCLEOTIDE SEQUENCE</scope>
    <source>
        <strain evidence="6">GVMAG-M-3300023174-24</strain>
    </source>
</reference>
<evidence type="ECO:0000256" key="4">
    <source>
        <dbReference type="ARBA" id="ARBA00039854"/>
    </source>
</evidence>
<evidence type="ECO:0000256" key="2">
    <source>
        <dbReference type="ARBA" id="ARBA00022737"/>
    </source>
</evidence>
<evidence type="ECO:0000313" key="6">
    <source>
        <dbReference type="EMBL" id="QHT17107.1"/>
    </source>
</evidence>
<name>A0A6C0DKP7_9ZZZZ</name>
<keyword evidence="2" id="KW-0677">Repeat</keyword>
<dbReference type="GO" id="GO:0001669">
    <property type="term" value="C:acrosomal vesicle"/>
    <property type="evidence" value="ECO:0007669"/>
    <property type="project" value="UniProtKB-SubCell"/>
</dbReference>
<dbReference type="PANTHER" id="PTHR46511">
    <property type="entry name" value="MORN REPEAT-CONTAINING PROTEIN 3"/>
    <property type="match status" value="1"/>
</dbReference>
<organism evidence="6">
    <name type="scientific">viral metagenome</name>
    <dbReference type="NCBI Taxonomy" id="1070528"/>
    <lineage>
        <taxon>unclassified sequences</taxon>
        <taxon>metagenomes</taxon>
        <taxon>organismal metagenomes</taxon>
    </lineage>
</organism>
<sequence length="207" mass="24223">MTLFIVLSLVVSSIMFLTFNKCMNSNSSICNVLFNKTLRNRKNTDINKINRFVVMPDIYNLVSSFDKLHNDYKNVCNNNYTSKTIHYVTYDDGSQYVGELFYGYKHGCGIMNYPNRDKYEGIWQNDKKNGFGILTSFENVFIKGMVINDFTFDGIINYSGLFPKNGNPNILYYLDLYCNYNYGKHMDCYVKENEKLYFVPKNIYLGK</sequence>
<dbReference type="PANTHER" id="PTHR46511:SF1">
    <property type="entry name" value="MORN REPEAT-CONTAINING PROTEIN 3"/>
    <property type="match status" value="1"/>
</dbReference>
<keyword evidence="3" id="KW-0968">Cytoplasmic vesicle</keyword>
<evidence type="ECO:0000256" key="5">
    <source>
        <dbReference type="ARBA" id="ARBA00045851"/>
    </source>
</evidence>
<dbReference type="InterPro" id="IPR003409">
    <property type="entry name" value="MORN"/>
</dbReference>
<evidence type="ECO:0000256" key="3">
    <source>
        <dbReference type="ARBA" id="ARBA00023329"/>
    </source>
</evidence>
<dbReference type="AlphaFoldDB" id="A0A6C0DKP7"/>
<comment type="subcellular location">
    <subcellularLocation>
        <location evidence="1">Cytoplasmic vesicle</location>
        <location evidence="1">Secretory vesicle</location>
        <location evidence="1">Acrosome</location>
    </subcellularLocation>
</comment>
<proteinExistence type="predicted"/>
<dbReference type="InterPro" id="IPR052472">
    <property type="entry name" value="MORN3"/>
</dbReference>
<evidence type="ECO:0000256" key="1">
    <source>
        <dbReference type="ARBA" id="ARBA00004218"/>
    </source>
</evidence>
<dbReference type="EMBL" id="MN739631">
    <property type="protein sequence ID" value="QHT17107.1"/>
    <property type="molecule type" value="Genomic_DNA"/>
</dbReference>
<dbReference type="SMART" id="SM00698">
    <property type="entry name" value="MORN"/>
    <property type="match status" value="2"/>
</dbReference>
<dbReference type="SUPFAM" id="SSF82185">
    <property type="entry name" value="Histone H3 K4-specific methyltransferase SET7/9 N-terminal domain"/>
    <property type="match status" value="1"/>
</dbReference>